<dbReference type="InterPro" id="IPR050432">
    <property type="entry name" value="FAD-linked_Oxidoreductases_BP"/>
</dbReference>
<feature type="signal peptide" evidence="6">
    <location>
        <begin position="1"/>
        <end position="25"/>
    </location>
</feature>
<keyword evidence="5" id="KW-0560">Oxidoreductase</keyword>
<dbReference type="Proteomes" id="UP000008827">
    <property type="component" value="Chromosome 9"/>
</dbReference>
<dbReference type="Pfam" id="PF09265">
    <property type="entry name" value="Cytokin-bind"/>
    <property type="match status" value="1"/>
</dbReference>
<dbReference type="PANTHER" id="PTHR13878:SF163">
    <property type="entry name" value="CYTOKININ DEHYDROGENASE"/>
    <property type="match status" value="1"/>
</dbReference>
<reference evidence="8 9" key="1">
    <citation type="journal article" date="2010" name="Nature">
        <title>Genome sequence of the palaeopolyploid soybean.</title>
        <authorList>
            <person name="Schmutz J."/>
            <person name="Cannon S.B."/>
            <person name="Schlueter J."/>
            <person name="Ma J."/>
            <person name="Mitros T."/>
            <person name="Nelson W."/>
            <person name="Hyten D.L."/>
            <person name="Song Q."/>
            <person name="Thelen J.J."/>
            <person name="Cheng J."/>
            <person name="Xu D."/>
            <person name="Hellsten U."/>
            <person name="May G.D."/>
            <person name="Yu Y."/>
            <person name="Sakurai T."/>
            <person name="Umezawa T."/>
            <person name="Bhattacharyya M.K."/>
            <person name="Sandhu D."/>
            <person name="Valliyodan B."/>
            <person name="Lindquist E."/>
            <person name="Peto M."/>
            <person name="Grant D."/>
            <person name="Shu S."/>
            <person name="Goodstein D."/>
            <person name="Barry K."/>
            <person name="Futrell-Griggs M."/>
            <person name="Abernathy B."/>
            <person name="Du J."/>
            <person name="Tian Z."/>
            <person name="Zhu L."/>
            <person name="Gill N."/>
            <person name="Joshi T."/>
            <person name="Libault M."/>
            <person name="Sethuraman A."/>
            <person name="Zhang X.-C."/>
            <person name="Shinozaki K."/>
            <person name="Nguyen H.T."/>
            <person name="Wing R.A."/>
            <person name="Cregan P."/>
            <person name="Specht J."/>
            <person name="Grimwood J."/>
            <person name="Rokhsar D."/>
            <person name="Stacey G."/>
            <person name="Shoemaker R.C."/>
            <person name="Jackson S.A."/>
        </authorList>
    </citation>
    <scope>NUCLEOTIDE SEQUENCE [LARGE SCALE GENOMIC DNA]</scope>
    <source>
        <strain evidence="9">cv. Williams 82</strain>
        <tissue evidence="8">Callus</tissue>
    </source>
</reference>
<reference evidence="9" key="2">
    <citation type="submission" date="2018-02" db="UniProtKB">
        <authorList>
            <consortium name="EnsemblPlants"/>
        </authorList>
    </citation>
    <scope>IDENTIFICATION</scope>
    <source>
        <strain evidence="9">Williams 82</strain>
    </source>
</reference>
<dbReference type="OMA" id="QAHINED"/>
<comment type="similarity">
    <text evidence="2">Belongs to the oxygen-dependent FAD-linked oxidoreductase family.</text>
</comment>
<dbReference type="Gene3D" id="3.30.465.10">
    <property type="match status" value="1"/>
</dbReference>
<dbReference type="EMBL" id="CM000842">
    <property type="protein sequence ID" value="KRH37402.1"/>
    <property type="molecule type" value="Genomic_DNA"/>
</dbReference>
<keyword evidence="4" id="KW-0274">FAD</keyword>
<keyword evidence="10" id="KW-1185">Reference proteome</keyword>
<evidence type="ECO:0000256" key="1">
    <source>
        <dbReference type="ARBA" id="ARBA00001974"/>
    </source>
</evidence>
<protein>
    <recommendedName>
        <fullName evidence="7">Cytokinin dehydrogenase 1 FAD/cytokinin binding domain-containing protein</fullName>
    </recommendedName>
</protein>
<dbReference type="eggNOG" id="KOG1231">
    <property type="taxonomic scope" value="Eukaryota"/>
</dbReference>
<dbReference type="STRING" id="3847.K7LC52"/>
<evidence type="ECO:0000256" key="5">
    <source>
        <dbReference type="ARBA" id="ARBA00023002"/>
    </source>
</evidence>
<dbReference type="SUPFAM" id="SSF56176">
    <property type="entry name" value="FAD-binding/transporter-associated domain-like"/>
    <property type="match status" value="1"/>
</dbReference>
<dbReference type="SMR" id="K7LC52"/>
<keyword evidence="6" id="KW-0732">Signal</keyword>
<dbReference type="InterPro" id="IPR016170">
    <property type="entry name" value="Cytok_DH_C_sf"/>
</dbReference>
<dbReference type="GO" id="GO:0050660">
    <property type="term" value="F:flavin adenine dinucleotide binding"/>
    <property type="evidence" value="ECO:0007669"/>
    <property type="project" value="InterPro"/>
</dbReference>
<dbReference type="PaxDb" id="3847-GLYMA09G07206.1"/>
<proteinExistence type="inferred from homology"/>
<evidence type="ECO:0000256" key="6">
    <source>
        <dbReference type="SAM" id="SignalP"/>
    </source>
</evidence>
<evidence type="ECO:0000313" key="10">
    <source>
        <dbReference type="Proteomes" id="UP000008827"/>
    </source>
</evidence>
<name>K7LC52_SOYBN</name>
<dbReference type="Gramene" id="KRH37402">
    <property type="protein sequence ID" value="KRH37402"/>
    <property type="gene ID" value="GLYMA_09G063700"/>
</dbReference>
<dbReference type="AlphaFoldDB" id="K7LC52"/>
<evidence type="ECO:0000256" key="2">
    <source>
        <dbReference type="ARBA" id="ARBA00005466"/>
    </source>
</evidence>
<feature type="chain" id="PRO_5014581151" description="Cytokinin dehydrogenase 1 FAD/cytokinin binding domain-containing protein" evidence="6">
    <location>
        <begin position="26"/>
        <end position="320"/>
    </location>
</feature>
<dbReference type="InterPro" id="IPR016169">
    <property type="entry name" value="FAD-bd_PCMH_sub2"/>
</dbReference>
<evidence type="ECO:0000313" key="8">
    <source>
        <dbReference type="EMBL" id="KRH37402.1"/>
    </source>
</evidence>
<dbReference type="GO" id="GO:0009690">
    <property type="term" value="P:cytokinin metabolic process"/>
    <property type="evidence" value="ECO:0007669"/>
    <property type="project" value="InterPro"/>
</dbReference>
<organism evidence="9">
    <name type="scientific">Glycine max</name>
    <name type="common">Soybean</name>
    <name type="synonym">Glycine hispida</name>
    <dbReference type="NCBI Taxonomy" id="3847"/>
    <lineage>
        <taxon>Eukaryota</taxon>
        <taxon>Viridiplantae</taxon>
        <taxon>Streptophyta</taxon>
        <taxon>Embryophyta</taxon>
        <taxon>Tracheophyta</taxon>
        <taxon>Spermatophyta</taxon>
        <taxon>Magnoliopsida</taxon>
        <taxon>eudicotyledons</taxon>
        <taxon>Gunneridae</taxon>
        <taxon>Pentapetalae</taxon>
        <taxon>rosids</taxon>
        <taxon>fabids</taxon>
        <taxon>Fabales</taxon>
        <taxon>Fabaceae</taxon>
        <taxon>Papilionoideae</taxon>
        <taxon>50 kb inversion clade</taxon>
        <taxon>NPAAA clade</taxon>
        <taxon>indigoferoid/millettioid clade</taxon>
        <taxon>Phaseoleae</taxon>
        <taxon>Glycine</taxon>
        <taxon>Glycine subgen. Soja</taxon>
    </lineage>
</organism>
<accession>K7LC52</accession>
<dbReference type="EnsemblPlants" id="KRH37402">
    <property type="protein sequence ID" value="KRH37402"/>
    <property type="gene ID" value="GLYMA_09G063700"/>
</dbReference>
<dbReference type="GO" id="GO:0016491">
    <property type="term" value="F:oxidoreductase activity"/>
    <property type="evidence" value="ECO:0000318"/>
    <property type="project" value="GO_Central"/>
</dbReference>
<dbReference type="HOGENOM" id="CLU_869900_0_0_1"/>
<dbReference type="InterPro" id="IPR015345">
    <property type="entry name" value="Cytokinin_DH_FAD/cytokin-bd"/>
</dbReference>
<keyword evidence="3" id="KW-0285">Flavoprotein</keyword>
<evidence type="ECO:0000256" key="3">
    <source>
        <dbReference type="ARBA" id="ARBA00022630"/>
    </source>
</evidence>
<evidence type="ECO:0000259" key="7">
    <source>
        <dbReference type="Pfam" id="PF09265"/>
    </source>
</evidence>
<dbReference type="InterPro" id="IPR016164">
    <property type="entry name" value="FAD-linked_Oxase-like_C"/>
</dbReference>
<dbReference type="InParanoid" id="K7LC52"/>
<dbReference type="PANTHER" id="PTHR13878">
    <property type="entry name" value="GULONOLACTONE OXIDASE"/>
    <property type="match status" value="1"/>
</dbReference>
<reference evidence="8" key="3">
    <citation type="submission" date="2018-07" db="EMBL/GenBank/DDBJ databases">
        <title>WGS assembly of Glycine max.</title>
        <authorList>
            <person name="Schmutz J."/>
            <person name="Cannon S."/>
            <person name="Schlueter J."/>
            <person name="Ma J."/>
            <person name="Mitros T."/>
            <person name="Nelson W."/>
            <person name="Hyten D."/>
            <person name="Song Q."/>
            <person name="Thelen J."/>
            <person name="Cheng J."/>
            <person name="Xu D."/>
            <person name="Hellsten U."/>
            <person name="May G."/>
            <person name="Yu Y."/>
            <person name="Sakurai T."/>
            <person name="Umezawa T."/>
            <person name="Bhattacharyya M."/>
            <person name="Sandhu D."/>
            <person name="Valliyodan B."/>
            <person name="Lindquist E."/>
            <person name="Peto M."/>
            <person name="Grant D."/>
            <person name="Shu S."/>
            <person name="Goodstein D."/>
            <person name="Barry K."/>
            <person name="Futrell-Griggs M."/>
            <person name="Abernathy B."/>
            <person name="Du J."/>
            <person name="Tian Z."/>
            <person name="Zhu L."/>
            <person name="Gill N."/>
            <person name="Joshi T."/>
            <person name="Libault M."/>
            <person name="Sethuraman A."/>
            <person name="Zhang X."/>
            <person name="Shinozaki K."/>
            <person name="Nguyen H."/>
            <person name="Wing R."/>
            <person name="Cregan P."/>
            <person name="Specht J."/>
            <person name="Grimwood J."/>
            <person name="Rokhsar D."/>
            <person name="Stacey G."/>
            <person name="Shoemaker R."/>
            <person name="Jackson S."/>
        </authorList>
    </citation>
    <scope>NUCLEOTIDE SEQUENCE</scope>
    <source>
        <tissue evidence="8">Callus</tissue>
    </source>
</reference>
<dbReference type="SUPFAM" id="SSF55103">
    <property type="entry name" value="FAD-linked oxidases, C-terminal domain"/>
    <property type="match status" value="1"/>
</dbReference>
<evidence type="ECO:0000256" key="4">
    <source>
        <dbReference type="ARBA" id="ARBA00022827"/>
    </source>
</evidence>
<dbReference type="Gene3D" id="3.40.462.10">
    <property type="entry name" value="FAD-linked oxidases, C-terminal domain"/>
    <property type="match status" value="1"/>
</dbReference>
<feature type="domain" description="Cytokinin dehydrogenase 1 FAD/cytokinin binding" evidence="7">
    <location>
        <begin position="148"/>
        <end position="320"/>
    </location>
</feature>
<sequence>MASNLAFSIAIAVVWLSSILVFTQAQFQFQPQPIMTPLAVFEPSSVSDISSLIKFSNSLATPFTIARDAVVLNITNLNDFRNGLGILVADCDHDGKRKGDLVTCSKEKNSDTFYAVLGGLGQFGVITRARIPLGAAPTRAIFYVGYLQVKWLHLLYNNFTAFSGDQEHLISFSERNEIIAADYVEGMLLLNQPPLDLSFYAASDQQRITTLVTQYGIVYILELVKYYDNNSQAHINEDLVNLVKGLNFVPTFMLEKDASYEEFLNRVHVAELVLRPKGLSKIPHPWLNIWVPRSRISYFNDGVFKDIILKQNIAVGISLV</sequence>
<dbReference type="InterPro" id="IPR036318">
    <property type="entry name" value="FAD-bd_PCMH-like_sf"/>
</dbReference>
<comment type="cofactor">
    <cofactor evidence="1">
        <name>FAD</name>
        <dbReference type="ChEBI" id="CHEBI:57692"/>
    </cofactor>
</comment>
<gene>
    <name evidence="8" type="ORF">GLYMA_09G063700</name>
</gene>
<evidence type="ECO:0000313" key="9">
    <source>
        <dbReference type="EnsemblPlants" id="KRH37402"/>
    </source>
</evidence>
<dbReference type="GO" id="GO:0019139">
    <property type="term" value="F:cytokinin dehydrogenase activity"/>
    <property type="evidence" value="ECO:0007669"/>
    <property type="project" value="InterPro"/>
</dbReference>